<dbReference type="InParanoid" id="A0A061EMB0"/>
<dbReference type="EMBL" id="CM001882">
    <property type="protein sequence ID" value="EOY03459.1"/>
    <property type="molecule type" value="Genomic_DNA"/>
</dbReference>
<keyword evidence="1" id="KW-0732">Signal</keyword>
<dbReference type="Gramene" id="EOY03459">
    <property type="protein sequence ID" value="EOY03459"/>
    <property type="gene ID" value="TCM_018549"/>
</dbReference>
<sequence>MKCLKCSYSFFIFFLSFRPASNTPLHRLVTLWLNLVMDCQIRLDHLRGARDLAAYPSFWALLGSIRSGASLMCSLGEPQIWCSLRERRQLRGGR</sequence>
<protein>
    <recommendedName>
        <fullName evidence="4">Secreted protein</fullName>
    </recommendedName>
</protein>
<dbReference type="Proteomes" id="UP000026915">
    <property type="component" value="Chromosome 4"/>
</dbReference>
<name>A0A061EMB0_THECC</name>
<evidence type="ECO:0000313" key="2">
    <source>
        <dbReference type="EMBL" id="EOY03459.1"/>
    </source>
</evidence>
<accession>A0A061EMB0</accession>
<proteinExistence type="predicted"/>
<evidence type="ECO:0000256" key="1">
    <source>
        <dbReference type="SAM" id="SignalP"/>
    </source>
</evidence>
<dbReference type="HOGENOM" id="CLU_2390422_0_0_1"/>
<gene>
    <name evidence="2" type="ORF">TCM_018549</name>
</gene>
<reference evidence="2 3" key="1">
    <citation type="journal article" date="2013" name="Genome Biol.">
        <title>The genome sequence of the most widely cultivated cacao type and its use to identify candidate genes regulating pod color.</title>
        <authorList>
            <person name="Motamayor J.C."/>
            <person name="Mockaitis K."/>
            <person name="Schmutz J."/>
            <person name="Haiminen N."/>
            <person name="Iii D.L."/>
            <person name="Cornejo O."/>
            <person name="Findley S.D."/>
            <person name="Zheng P."/>
            <person name="Utro F."/>
            <person name="Royaert S."/>
            <person name="Saski C."/>
            <person name="Jenkins J."/>
            <person name="Podicheti R."/>
            <person name="Zhao M."/>
            <person name="Scheffler B.E."/>
            <person name="Stack J.C."/>
            <person name="Feltus F.A."/>
            <person name="Mustiga G.M."/>
            <person name="Amores F."/>
            <person name="Phillips W."/>
            <person name="Marelli J.P."/>
            <person name="May G.D."/>
            <person name="Shapiro H."/>
            <person name="Ma J."/>
            <person name="Bustamante C.D."/>
            <person name="Schnell R.J."/>
            <person name="Main D."/>
            <person name="Gilbert D."/>
            <person name="Parida L."/>
            <person name="Kuhn D.N."/>
        </authorList>
    </citation>
    <scope>NUCLEOTIDE SEQUENCE [LARGE SCALE GENOMIC DNA]</scope>
    <source>
        <strain evidence="3">cv. Matina 1-6</strain>
    </source>
</reference>
<organism evidence="2 3">
    <name type="scientific">Theobroma cacao</name>
    <name type="common">Cacao</name>
    <name type="synonym">Cocoa</name>
    <dbReference type="NCBI Taxonomy" id="3641"/>
    <lineage>
        <taxon>Eukaryota</taxon>
        <taxon>Viridiplantae</taxon>
        <taxon>Streptophyta</taxon>
        <taxon>Embryophyta</taxon>
        <taxon>Tracheophyta</taxon>
        <taxon>Spermatophyta</taxon>
        <taxon>Magnoliopsida</taxon>
        <taxon>eudicotyledons</taxon>
        <taxon>Gunneridae</taxon>
        <taxon>Pentapetalae</taxon>
        <taxon>rosids</taxon>
        <taxon>malvids</taxon>
        <taxon>Malvales</taxon>
        <taxon>Malvaceae</taxon>
        <taxon>Byttnerioideae</taxon>
        <taxon>Theobroma</taxon>
    </lineage>
</organism>
<evidence type="ECO:0000313" key="3">
    <source>
        <dbReference type="Proteomes" id="UP000026915"/>
    </source>
</evidence>
<feature type="signal peptide" evidence="1">
    <location>
        <begin position="1"/>
        <end position="22"/>
    </location>
</feature>
<keyword evidence="3" id="KW-1185">Reference proteome</keyword>
<feature type="chain" id="PRO_5001597576" description="Secreted protein" evidence="1">
    <location>
        <begin position="23"/>
        <end position="94"/>
    </location>
</feature>
<evidence type="ECO:0008006" key="4">
    <source>
        <dbReference type="Google" id="ProtNLM"/>
    </source>
</evidence>
<dbReference type="AlphaFoldDB" id="A0A061EMB0"/>